<evidence type="ECO:0000313" key="3">
    <source>
        <dbReference type="Proteomes" id="UP001179647"/>
    </source>
</evidence>
<feature type="transmembrane region" description="Helical" evidence="1">
    <location>
        <begin position="30"/>
        <end position="48"/>
    </location>
</feature>
<evidence type="ECO:0000313" key="2">
    <source>
        <dbReference type="EMBL" id="WEG74388.1"/>
    </source>
</evidence>
<keyword evidence="1" id="KW-0812">Transmembrane</keyword>
<organism evidence="2 3">
    <name type="scientific">Vagococcus intermedius</name>
    <dbReference type="NCBI Taxonomy" id="2991418"/>
    <lineage>
        <taxon>Bacteria</taxon>
        <taxon>Bacillati</taxon>
        <taxon>Bacillota</taxon>
        <taxon>Bacilli</taxon>
        <taxon>Lactobacillales</taxon>
        <taxon>Enterococcaceae</taxon>
        <taxon>Vagococcus</taxon>
    </lineage>
</organism>
<dbReference type="EMBL" id="CP110233">
    <property type="protein sequence ID" value="WEG74388.1"/>
    <property type="molecule type" value="Genomic_DNA"/>
</dbReference>
<accession>A0AAF0CX31</accession>
<dbReference type="Proteomes" id="UP001179647">
    <property type="component" value="Plasmid unnamed1"/>
</dbReference>
<keyword evidence="1" id="KW-0472">Membrane</keyword>
<keyword evidence="2" id="KW-0614">Plasmid</keyword>
<proteinExistence type="predicted"/>
<reference evidence="2" key="1">
    <citation type="submission" date="2022-10" db="EMBL/GenBank/DDBJ databases">
        <title>Vagococcus sp. isolated from poultry meat.</title>
        <authorList>
            <person name="Johansson P."/>
            <person name="Bjorkroth J."/>
        </authorList>
    </citation>
    <scope>NUCLEOTIDE SEQUENCE</scope>
    <source>
        <strain evidence="2">STAA11</strain>
        <plasmid evidence="2">unnamed1</plasmid>
    </source>
</reference>
<sequence length="71" mass="8187">MFRQRRLLAYLILILVGMIAGKLIPTGSIVIISILLAMSLGGALEYRYQNLKYEKITRYEDNEVNLEKIIE</sequence>
<dbReference type="AlphaFoldDB" id="A0AAF0CX31"/>
<keyword evidence="1" id="KW-1133">Transmembrane helix</keyword>
<protein>
    <submittedName>
        <fullName evidence="2">Uncharacterized protein</fullName>
    </submittedName>
</protein>
<feature type="transmembrane region" description="Helical" evidence="1">
    <location>
        <begin position="7"/>
        <end position="24"/>
    </location>
</feature>
<geneLocation type="plasmid" evidence="2 3">
    <name>unnamed1</name>
</geneLocation>
<dbReference type="KEGG" id="vie:OL234_10510"/>
<name>A0AAF0CX31_9ENTE</name>
<evidence type="ECO:0000256" key="1">
    <source>
        <dbReference type="SAM" id="Phobius"/>
    </source>
</evidence>
<dbReference type="RefSeq" id="WP_275470188.1">
    <property type="nucleotide sequence ID" value="NZ_CP110233.1"/>
</dbReference>
<keyword evidence="3" id="KW-1185">Reference proteome</keyword>
<gene>
    <name evidence="2" type="ORF">OL234_10510</name>
</gene>